<evidence type="ECO:0000256" key="1">
    <source>
        <dbReference type="SAM" id="SignalP"/>
    </source>
</evidence>
<feature type="signal peptide" evidence="1">
    <location>
        <begin position="1"/>
        <end position="23"/>
    </location>
</feature>
<dbReference type="SUPFAM" id="SSF52833">
    <property type="entry name" value="Thioredoxin-like"/>
    <property type="match status" value="1"/>
</dbReference>
<accession>A0A0S7WTG1</accession>
<dbReference type="Gene3D" id="2.60.40.10">
    <property type="entry name" value="Immunoglobulins"/>
    <property type="match status" value="1"/>
</dbReference>
<dbReference type="EMBL" id="LIZS01000020">
    <property type="protein sequence ID" value="KPJ53402.1"/>
    <property type="molecule type" value="Genomic_DNA"/>
</dbReference>
<organism evidence="2 3">
    <name type="scientific">candidate division TA06 bacterium DG_24</name>
    <dbReference type="NCBI Taxonomy" id="1703770"/>
    <lineage>
        <taxon>Bacteria</taxon>
        <taxon>Bacteria division TA06</taxon>
    </lineage>
</organism>
<sequence length="358" mass="39530">MYANSVVAIVVLSLFAVATSSMAAQRIVLGELFTNTSCGPCRPANLKLDTLAIEHSATLALIRYHTWWPSSADPFYQANIIENTARTNYYDPGYVPYFWIDGSPAGASHSYWDGMITNRESVPSLFEIHLDGSMGGDTGRLKAKIIITQAIPWPALVVRCVVTESNIYWPAPNQMLWHHQTMRDMVPGPSGTPITTQPGDTVEMSWYFTVDPAWVWDNCETVLFLQKDEEREVLQSAKLAAPAFAQRPATVHIDPDSVNIHLGSDFCYTATVTTHTGTQQCFYGIADVTLPNGNSYPGNPVAGPTYICVSPHQTKAIHICHTVPFNAPTGTYIYTVKIGTPPDDLIDEESTEFTVSFW</sequence>
<dbReference type="STRING" id="1703770.AMJ39_04875"/>
<dbReference type="InterPro" id="IPR036249">
    <property type="entry name" value="Thioredoxin-like_sf"/>
</dbReference>
<dbReference type="Proteomes" id="UP000052008">
    <property type="component" value="Unassembled WGS sequence"/>
</dbReference>
<protein>
    <submittedName>
        <fullName evidence="2">Uncharacterized protein</fullName>
    </submittedName>
</protein>
<proteinExistence type="predicted"/>
<comment type="caution">
    <text evidence="2">The sequence shown here is derived from an EMBL/GenBank/DDBJ whole genome shotgun (WGS) entry which is preliminary data.</text>
</comment>
<gene>
    <name evidence="2" type="ORF">AMJ39_04875</name>
</gene>
<dbReference type="InterPro" id="IPR013783">
    <property type="entry name" value="Ig-like_fold"/>
</dbReference>
<keyword evidence="1" id="KW-0732">Signal</keyword>
<reference evidence="2 3" key="1">
    <citation type="journal article" date="2015" name="Microbiome">
        <title>Genomic resolution of linkages in carbon, nitrogen, and sulfur cycling among widespread estuary sediment bacteria.</title>
        <authorList>
            <person name="Baker B.J."/>
            <person name="Lazar C.S."/>
            <person name="Teske A.P."/>
            <person name="Dick G.J."/>
        </authorList>
    </citation>
    <scope>NUCLEOTIDE SEQUENCE [LARGE SCALE GENOMIC DNA]</scope>
    <source>
        <strain evidence="2">DG_24</strain>
    </source>
</reference>
<evidence type="ECO:0000313" key="2">
    <source>
        <dbReference type="EMBL" id="KPJ53402.1"/>
    </source>
</evidence>
<dbReference type="AlphaFoldDB" id="A0A0S7WTG1"/>
<feature type="chain" id="PRO_5006639633" evidence="1">
    <location>
        <begin position="24"/>
        <end position="358"/>
    </location>
</feature>
<name>A0A0S7WTG1_UNCT6</name>
<evidence type="ECO:0000313" key="3">
    <source>
        <dbReference type="Proteomes" id="UP000052008"/>
    </source>
</evidence>